<dbReference type="STRING" id="329046.A0A1Y2B8A2"/>
<comment type="caution">
    <text evidence="9">The sequence shown here is derived from an EMBL/GenBank/DDBJ whole genome shotgun (WGS) entry which is preliminary data.</text>
</comment>
<evidence type="ECO:0000256" key="3">
    <source>
        <dbReference type="ARBA" id="ARBA00022723"/>
    </source>
</evidence>
<evidence type="ECO:0000313" key="10">
    <source>
        <dbReference type="Proteomes" id="UP000193642"/>
    </source>
</evidence>
<organism evidence="9 10">
    <name type="scientific">Rhizoclosmatium globosum</name>
    <dbReference type="NCBI Taxonomy" id="329046"/>
    <lineage>
        <taxon>Eukaryota</taxon>
        <taxon>Fungi</taxon>
        <taxon>Fungi incertae sedis</taxon>
        <taxon>Chytridiomycota</taxon>
        <taxon>Chytridiomycota incertae sedis</taxon>
        <taxon>Chytridiomycetes</taxon>
        <taxon>Chytridiales</taxon>
        <taxon>Chytriomycetaceae</taxon>
        <taxon>Rhizoclosmatium</taxon>
    </lineage>
</organism>
<dbReference type="PANTHER" id="PTHR11474:SF76">
    <property type="entry name" value="SHKT DOMAIN-CONTAINING PROTEIN"/>
    <property type="match status" value="1"/>
</dbReference>
<evidence type="ECO:0000256" key="6">
    <source>
        <dbReference type="ARBA" id="ARBA00048233"/>
    </source>
</evidence>
<sequence>MVAVTRVQGANAVSRKEVRDFFADQKQASLFLQAFAVLQARDPKDPKSYAQVSSIHGLPNTDGSLYLKLIVSTCNSVHGQALFPTWHRPYIALLETLLVEAATEIAHKYTTDTQAWVSAAQSIRFPYLDWANDATISQGLPSVLVDPSVTILAAPSDSFPNDLGPLKSFNNTVRFPTSSSPDATSDVNALQTAFKRLAPQLLGRFLEPRVGLFAPTPGNYHSLEYIHDQVHGTISGNGGHMGYPEVAAYDPIFYFHHCNVDRLLALYESIFNVYVDAGLAGQALAPFKIVDGTNQAWTSNDAHDVTSFGYTYPELGKSGKSCSKRFWLSTVLPAPAPAPVASEKPESLIDEFKGLFKGLFGNKQQQVIGQTFQRNEIPEAQPAAPPAAPPLNLLTTHRLLHPHKNAVNGPFTVKFTVGERSVDAYIFARLKRDMCANCIDLDDLTDKREWKGAVSVSVYNWKGEQIPCKELDA</sequence>
<evidence type="ECO:0000256" key="1">
    <source>
        <dbReference type="ARBA" id="ARBA00009928"/>
    </source>
</evidence>
<evidence type="ECO:0000256" key="5">
    <source>
        <dbReference type="ARBA" id="ARBA00023101"/>
    </source>
</evidence>
<comment type="similarity">
    <text evidence="1">Belongs to the tyrosinase family.</text>
</comment>
<protein>
    <recommendedName>
        <fullName evidence="2">tyrosinase</fullName>
        <ecNumber evidence="2">1.14.18.1</ecNumber>
    </recommendedName>
</protein>
<keyword evidence="10" id="KW-1185">Reference proteome</keyword>
<dbReference type="InterPro" id="IPR008922">
    <property type="entry name" value="Di-copper_centre_dom_sf"/>
</dbReference>
<dbReference type="InterPro" id="IPR050316">
    <property type="entry name" value="Tyrosinase/Hemocyanin"/>
</dbReference>
<dbReference type="Pfam" id="PF00264">
    <property type="entry name" value="Tyrosinase"/>
    <property type="match status" value="1"/>
</dbReference>
<keyword evidence="4" id="KW-0186">Copper</keyword>
<dbReference type="InterPro" id="IPR002227">
    <property type="entry name" value="Tyrosinase_Cu-bd"/>
</dbReference>
<proteinExistence type="inferred from homology"/>
<dbReference type="GO" id="GO:0042438">
    <property type="term" value="P:melanin biosynthetic process"/>
    <property type="evidence" value="ECO:0007669"/>
    <property type="project" value="UniProtKB-KW"/>
</dbReference>
<dbReference type="GO" id="GO:0004503">
    <property type="term" value="F:tyrosinase activity"/>
    <property type="evidence" value="ECO:0007669"/>
    <property type="project" value="UniProtKB-EC"/>
</dbReference>
<evidence type="ECO:0000259" key="8">
    <source>
        <dbReference type="PROSITE" id="PS00498"/>
    </source>
</evidence>
<dbReference type="OrthoDB" id="6132182at2759"/>
<evidence type="ECO:0000256" key="7">
    <source>
        <dbReference type="ARBA" id="ARBA00048881"/>
    </source>
</evidence>
<dbReference type="EMBL" id="MCGO01000081">
    <property type="protein sequence ID" value="ORY30727.1"/>
    <property type="molecule type" value="Genomic_DNA"/>
</dbReference>
<dbReference type="Gene3D" id="1.10.1280.10">
    <property type="entry name" value="Di-copper center containing domain from catechol oxidase"/>
    <property type="match status" value="1"/>
</dbReference>
<evidence type="ECO:0000256" key="2">
    <source>
        <dbReference type="ARBA" id="ARBA00011906"/>
    </source>
</evidence>
<reference evidence="9 10" key="1">
    <citation type="submission" date="2016-07" db="EMBL/GenBank/DDBJ databases">
        <title>Pervasive Adenine N6-methylation of Active Genes in Fungi.</title>
        <authorList>
            <consortium name="DOE Joint Genome Institute"/>
            <person name="Mondo S.J."/>
            <person name="Dannebaum R.O."/>
            <person name="Kuo R.C."/>
            <person name="Labutti K."/>
            <person name="Haridas S."/>
            <person name="Kuo A."/>
            <person name="Salamov A."/>
            <person name="Ahrendt S.R."/>
            <person name="Lipzen A."/>
            <person name="Sullivan W."/>
            <person name="Andreopoulos W.B."/>
            <person name="Clum A."/>
            <person name="Lindquist E."/>
            <person name="Daum C."/>
            <person name="Ramamoorthy G.K."/>
            <person name="Gryganskyi A."/>
            <person name="Culley D."/>
            <person name="Magnuson J.K."/>
            <person name="James T.Y."/>
            <person name="O'Malley M.A."/>
            <person name="Stajich J.E."/>
            <person name="Spatafora J.W."/>
            <person name="Visel A."/>
            <person name="Grigoriev I.V."/>
        </authorList>
    </citation>
    <scope>NUCLEOTIDE SEQUENCE [LARGE SCALE GENOMIC DNA]</scope>
    <source>
        <strain evidence="9 10">JEL800</strain>
    </source>
</reference>
<dbReference type="PANTHER" id="PTHR11474">
    <property type="entry name" value="TYROSINASE FAMILY MEMBER"/>
    <property type="match status" value="1"/>
</dbReference>
<dbReference type="SUPFAM" id="SSF48056">
    <property type="entry name" value="Di-copper centre-containing domain"/>
    <property type="match status" value="1"/>
</dbReference>
<dbReference type="EC" id="1.14.18.1" evidence="2"/>
<dbReference type="PRINTS" id="PR00092">
    <property type="entry name" value="TYROSINASE"/>
</dbReference>
<accession>A0A1Y2B8A2</accession>
<comment type="catalytic activity">
    <reaction evidence="7">
        <text>L-tyrosine + O2 = L-dopaquinone + H2O</text>
        <dbReference type="Rhea" id="RHEA:18117"/>
        <dbReference type="ChEBI" id="CHEBI:15377"/>
        <dbReference type="ChEBI" id="CHEBI:15379"/>
        <dbReference type="ChEBI" id="CHEBI:57924"/>
        <dbReference type="ChEBI" id="CHEBI:58315"/>
        <dbReference type="EC" id="1.14.18.1"/>
    </reaction>
</comment>
<dbReference type="AlphaFoldDB" id="A0A1Y2B8A2"/>
<feature type="domain" description="Tyrosinase copper-binding" evidence="8">
    <location>
        <begin position="250"/>
        <end position="261"/>
    </location>
</feature>
<evidence type="ECO:0000256" key="4">
    <source>
        <dbReference type="ARBA" id="ARBA00023008"/>
    </source>
</evidence>
<name>A0A1Y2B8A2_9FUNG</name>
<evidence type="ECO:0000313" key="9">
    <source>
        <dbReference type="EMBL" id="ORY30727.1"/>
    </source>
</evidence>
<dbReference type="Proteomes" id="UP000193642">
    <property type="component" value="Unassembled WGS sequence"/>
</dbReference>
<keyword evidence="5" id="KW-0470">Melanin biosynthesis</keyword>
<dbReference type="PROSITE" id="PS00498">
    <property type="entry name" value="TYROSINASE_2"/>
    <property type="match status" value="1"/>
</dbReference>
<dbReference type="GO" id="GO:0046872">
    <property type="term" value="F:metal ion binding"/>
    <property type="evidence" value="ECO:0007669"/>
    <property type="project" value="UniProtKB-KW"/>
</dbReference>
<gene>
    <name evidence="9" type="ORF">BCR33DRAFT_792542</name>
</gene>
<keyword evidence="3" id="KW-0479">Metal-binding</keyword>
<comment type="catalytic activity">
    <reaction evidence="6">
        <text>2 L-dopa + O2 = 2 L-dopaquinone + 2 H2O</text>
        <dbReference type="Rhea" id="RHEA:34287"/>
        <dbReference type="ChEBI" id="CHEBI:15377"/>
        <dbReference type="ChEBI" id="CHEBI:15379"/>
        <dbReference type="ChEBI" id="CHEBI:57504"/>
        <dbReference type="ChEBI" id="CHEBI:57924"/>
        <dbReference type="EC" id="1.14.18.1"/>
    </reaction>
</comment>